<comment type="caution">
    <text evidence="6">The sequence shown here is derived from an EMBL/GenBank/DDBJ whole genome shotgun (WGS) entry which is preliminary data.</text>
</comment>
<dbReference type="RefSeq" id="WP_204515193.1">
    <property type="nucleotide sequence ID" value="NZ_JAFBCP010000001.1"/>
</dbReference>
<name>A0ABS2SKF4_9MICO</name>
<dbReference type="InterPro" id="IPR016032">
    <property type="entry name" value="Sig_transdc_resp-reg_C-effctor"/>
</dbReference>
<dbReference type="InterPro" id="IPR036388">
    <property type="entry name" value="WH-like_DNA-bd_sf"/>
</dbReference>
<evidence type="ECO:0000259" key="5">
    <source>
        <dbReference type="PROSITE" id="PS51755"/>
    </source>
</evidence>
<dbReference type="GO" id="GO:0003677">
    <property type="term" value="F:DNA binding"/>
    <property type="evidence" value="ECO:0007669"/>
    <property type="project" value="UniProtKB-KW"/>
</dbReference>
<feature type="domain" description="Response regulatory" evidence="4">
    <location>
        <begin position="2"/>
        <end position="116"/>
    </location>
</feature>
<evidence type="ECO:0000259" key="4">
    <source>
        <dbReference type="PROSITE" id="PS50110"/>
    </source>
</evidence>
<dbReference type="CDD" id="cd00383">
    <property type="entry name" value="trans_reg_C"/>
    <property type="match status" value="1"/>
</dbReference>
<dbReference type="EMBL" id="JAFBCP010000001">
    <property type="protein sequence ID" value="MBM7816405.1"/>
    <property type="molecule type" value="Genomic_DNA"/>
</dbReference>
<protein>
    <submittedName>
        <fullName evidence="6">DNA-binding response OmpR family regulator</fullName>
    </submittedName>
</protein>
<dbReference type="SUPFAM" id="SSF52172">
    <property type="entry name" value="CheY-like"/>
    <property type="match status" value="1"/>
</dbReference>
<dbReference type="Pfam" id="PF00072">
    <property type="entry name" value="Response_reg"/>
    <property type="match status" value="1"/>
</dbReference>
<dbReference type="SMART" id="SM00862">
    <property type="entry name" value="Trans_reg_C"/>
    <property type="match status" value="1"/>
</dbReference>
<dbReference type="InterPro" id="IPR001789">
    <property type="entry name" value="Sig_transdc_resp-reg_receiver"/>
</dbReference>
<evidence type="ECO:0000256" key="2">
    <source>
        <dbReference type="PROSITE-ProRule" id="PRU00169"/>
    </source>
</evidence>
<dbReference type="Gene3D" id="3.40.50.2300">
    <property type="match status" value="1"/>
</dbReference>
<accession>A0ABS2SKF4</accession>
<dbReference type="SMART" id="SM00448">
    <property type="entry name" value="REC"/>
    <property type="match status" value="1"/>
</dbReference>
<dbReference type="InterPro" id="IPR011006">
    <property type="entry name" value="CheY-like_superfamily"/>
</dbReference>
<organism evidence="6 7">
    <name type="scientific">Brevibacterium paucivorans</name>
    <dbReference type="NCBI Taxonomy" id="170994"/>
    <lineage>
        <taxon>Bacteria</taxon>
        <taxon>Bacillati</taxon>
        <taxon>Actinomycetota</taxon>
        <taxon>Actinomycetes</taxon>
        <taxon>Micrococcales</taxon>
        <taxon>Brevibacteriaceae</taxon>
        <taxon>Brevibacterium</taxon>
    </lineage>
</organism>
<keyword evidence="1 3" id="KW-0238">DNA-binding</keyword>
<dbReference type="Pfam" id="PF00486">
    <property type="entry name" value="Trans_reg_C"/>
    <property type="match status" value="1"/>
</dbReference>
<proteinExistence type="predicted"/>
<dbReference type="InterPro" id="IPR001867">
    <property type="entry name" value="OmpR/PhoB-type_DNA-bd"/>
</dbReference>
<evidence type="ECO:0000313" key="7">
    <source>
        <dbReference type="Proteomes" id="UP000809290"/>
    </source>
</evidence>
<gene>
    <name evidence="6" type="ORF">JOE56_001099</name>
</gene>
<evidence type="ECO:0000313" key="6">
    <source>
        <dbReference type="EMBL" id="MBM7816405.1"/>
    </source>
</evidence>
<evidence type="ECO:0000256" key="3">
    <source>
        <dbReference type="PROSITE-ProRule" id="PRU01091"/>
    </source>
</evidence>
<feature type="DNA-binding region" description="OmpR/PhoB-type" evidence="3">
    <location>
        <begin position="127"/>
        <end position="225"/>
    </location>
</feature>
<feature type="domain" description="OmpR/PhoB-type" evidence="5">
    <location>
        <begin position="127"/>
        <end position="225"/>
    </location>
</feature>
<evidence type="ECO:0000256" key="1">
    <source>
        <dbReference type="ARBA" id="ARBA00023125"/>
    </source>
</evidence>
<dbReference type="PANTHER" id="PTHR48111:SF38">
    <property type="entry name" value="TWO-COMPONENT RESPONSE REGULATOR"/>
    <property type="match status" value="1"/>
</dbReference>
<keyword evidence="2" id="KW-0597">Phosphoprotein</keyword>
<dbReference type="PROSITE" id="PS51755">
    <property type="entry name" value="OMPR_PHOB"/>
    <property type="match status" value="1"/>
</dbReference>
<sequence length="226" mass="24681">MHILIAEDEERIARFIKKGLVSHGFTCAVVSDGIHALDQATADDIDLVILDVGLPRMDGFTVLKNMRSLGVNTPVIMVTARTAVEDTVQGFASGANDYISKPFRFEELLARIQARLADAQDSDDEDQSTLSLGGLTVDVRNRTATVSGGSGEERVELSSREFGLVCMFLENPNQILTRSQILSRVWGHDHDGSSNVVDVYVKSLRAKLGAERFVTVRGAGYKLIDV</sequence>
<dbReference type="Gene3D" id="6.10.250.690">
    <property type="match status" value="1"/>
</dbReference>
<feature type="modified residue" description="4-aspartylphosphate" evidence="2">
    <location>
        <position position="51"/>
    </location>
</feature>
<dbReference type="SUPFAM" id="SSF46894">
    <property type="entry name" value="C-terminal effector domain of the bipartite response regulators"/>
    <property type="match status" value="1"/>
</dbReference>
<reference evidence="6 7" key="1">
    <citation type="submission" date="2021-01" db="EMBL/GenBank/DDBJ databases">
        <title>Sequencing the genomes of 1000 actinobacteria strains.</title>
        <authorList>
            <person name="Klenk H.-P."/>
        </authorList>
    </citation>
    <scope>NUCLEOTIDE SEQUENCE [LARGE SCALE GENOMIC DNA]</scope>
    <source>
        <strain evidence="6 7">DSM 13657</strain>
    </source>
</reference>
<dbReference type="Gene3D" id="1.10.10.10">
    <property type="entry name" value="Winged helix-like DNA-binding domain superfamily/Winged helix DNA-binding domain"/>
    <property type="match status" value="1"/>
</dbReference>
<dbReference type="Proteomes" id="UP000809290">
    <property type="component" value="Unassembled WGS sequence"/>
</dbReference>
<dbReference type="PROSITE" id="PS50110">
    <property type="entry name" value="RESPONSE_REGULATORY"/>
    <property type="match status" value="1"/>
</dbReference>
<dbReference type="InterPro" id="IPR039420">
    <property type="entry name" value="WalR-like"/>
</dbReference>
<dbReference type="PANTHER" id="PTHR48111">
    <property type="entry name" value="REGULATOR OF RPOS"/>
    <property type="match status" value="1"/>
</dbReference>
<keyword evidence="7" id="KW-1185">Reference proteome</keyword>